<organism evidence="2 3">
    <name type="scientific">Pisolithus tinctorius Marx 270</name>
    <dbReference type="NCBI Taxonomy" id="870435"/>
    <lineage>
        <taxon>Eukaryota</taxon>
        <taxon>Fungi</taxon>
        <taxon>Dikarya</taxon>
        <taxon>Basidiomycota</taxon>
        <taxon>Agaricomycotina</taxon>
        <taxon>Agaricomycetes</taxon>
        <taxon>Agaricomycetidae</taxon>
        <taxon>Boletales</taxon>
        <taxon>Sclerodermatineae</taxon>
        <taxon>Pisolithaceae</taxon>
        <taxon>Pisolithus</taxon>
    </lineage>
</organism>
<dbReference type="HOGENOM" id="CLU_026931_0_0_1"/>
<feature type="region of interest" description="Disordered" evidence="1">
    <location>
        <begin position="414"/>
        <end position="453"/>
    </location>
</feature>
<feature type="compositionally biased region" description="Polar residues" evidence="1">
    <location>
        <begin position="316"/>
        <end position="325"/>
    </location>
</feature>
<gene>
    <name evidence="2" type="ORF">M404DRAFT_935427</name>
</gene>
<evidence type="ECO:0000313" key="2">
    <source>
        <dbReference type="EMBL" id="KIN95512.1"/>
    </source>
</evidence>
<proteinExistence type="predicted"/>
<feature type="compositionally biased region" description="Basic and acidic residues" evidence="1">
    <location>
        <begin position="326"/>
        <end position="338"/>
    </location>
</feature>
<keyword evidence="3" id="KW-1185">Reference proteome</keyword>
<dbReference type="STRING" id="870435.A0A0C3IEQ1"/>
<dbReference type="AlphaFoldDB" id="A0A0C3IEQ1"/>
<evidence type="ECO:0000256" key="1">
    <source>
        <dbReference type="SAM" id="MobiDB-lite"/>
    </source>
</evidence>
<accession>A0A0C3IEQ1</accession>
<reference evidence="2 3" key="1">
    <citation type="submission" date="2014-04" db="EMBL/GenBank/DDBJ databases">
        <authorList>
            <consortium name="DOE Joint Genome Institute"/>
            <person name="Kuo A."/>
            <person name="Kohler A."/>
            <person name="Costa M.D."/>
            <person name="Nagy L.G."/>
            <person name="Floudas D."/>
            <person name="Copeland A."/>
            <person name="Barry K.W."/>
            <person name="Cichocki N."/>
            <person name="Veneault-Fourrey C."/>
            <person name="LaButti K."/>
            <person name="Lindquist E.A."/>
            <person name="Lipzen A."/>
            <person name="Lundell T."/>
            <person name="Morin E."/>
            <person name="Murat C."/>
            <person name="Sun H."/>
            <person name="Tunlid A."/>
            <person name="Henrissat B."/>
            <person name="Grigoriev I.V."/>
            <person name="Hibbett D.S."/>
            <person name="Martin F."/>
            <person name="Nordberg H.P."/>
            <person name="Cantor M.N."/>
            <person name="Hua S.X."/>
        </authorList>
    </citation>
    <scope>NUCLEOTIDE SEQUENCE [LARGE SCALE GENOMIC DNA]</scope>
    <source>
        <strain evidence="2 3">Marx 270</strain>
    </source>
</reference>
<protein>
    <submittedName>
        <fullName evidence="2">Uncharacterized protein</fullName>
    </submittedName>
</protein>
<dbReference type="OrthoDB" id="2695476at2759"/>
<name>A0A0C3IEQ1_PISTI</name>
<dbReference type="EMBL" id="KN832065">
    <property type="protein sequence ID" value="KIN95512.1"/>
    <property type="molecule type" value="Genomic_DNA"/>
</dbReference>
<dbReference type="Proteomes" id="UP000054217">
    <property type="component" value="Unassembled WGS sequence"/>
</dbReference>
<feature type="compositionally biased region" description="Basic and acidic residues" evidence="1">
    <location>
        <begin position="244"/>
        <end position="274"/>
    </location>
</feature>
<feature type="region of interest" description="Disordered" evidence="1">
    <location>
        <begin position="229"/>
        <end position="358"/>
    </location>
</feature>
<dbReference type="InParanoid" id="A0A0C3IEQ1"/>
<reference evidence="3" key="2">
    <citation type="submission" date="2015-01" db="EMBL/GenBank/DDBJ databases">
        <title>Evolutionary Origins and Diversification of the Mycorrhizal Mutualists.</title>
        <authorList>
            <consortium name="DOE Joint Genome Institute"/>
            <consortium name="Mycorrhizal Genomics Consortium"/>
            <person name="Kohler A."/>
            <person name="Kuo A."/>
            <person name="Nagy L.G."/>
            <person name="Floudas D."/>
            <person name="Copeland A."/>
            <person name="Barry K.W."/>
            <person name="Cichocki N."/>
            <person name="Veneault-Fourrey C."/>
            <person name="LaButti K."/>
            <person name="Lindquist E.A."/>
            <person name="Lipzen A."/>
            <person name="Lundell T."/>
            <person name="Morin E."/>
            <person name="Murat C."/>
            <person name="Riley R."/>
            <person name="Ohm R."/>
            <person name="Sun H."/>
            <person name="Tunlid A."/>
            <person name="Henrissat B."/>
            <person name="Grigoriev I.V."/>
            <person name="Hibbett D.S."/>
            <person name="Martin F."/>
        </authorList>
    </citation>
    <scope>NUCLEOTIDE SEQUENCE [LARGE SCALE GENOMIC DNA]</scope>
    <source>
        <strain evidence="3">Marx 270</strain>
    </source>
</reference>
<sequence length="646" mass="72616">MSDYYWQQSLPTPLQIDYIKQIIYKVEYADPEETMVKVTSTNLYLKITEDCVLLPGCYFDFMKLFFWRYYLLMRLHLHFQKAQSKPYANFRPTLLRNIIHLDNIIEALIRPSIGMKEEDIPTHRCPSFEEFLVTEYLISRHDPESVNNFRAHCLTNLERLVDSFEMDWGHYHDQIPDCFFGGEYDWEVDSVPDEDLPKMWDEVVDWYSQELDPLWISQWVEWDEGLGFKDEEKGTDAGGLDGEIDPKNMSDVDQDMEHGDDKNPEIGGNEDHGAEGGNGGEGRNENEEEGSEGSNDMGKNDGGGEQDSDVPPPPNQASLAVTQKQRLSEGSDKEEGGQWKRPSPNPPAACPDREGSQPIGFSQHLLQMISRPPPSHWSPLLDSDMIESQVDFLLESFSHGASIVNEGLDPTRFPVAAGDDETATHGDIPPVADDPPANQRSGRDPGGRQKGKGVATMKEFITTQLLQSQKSSGTPQMVLAHDFDMINVTVSPRKHTIARTLPEGMREVSPMPGPSNITQPLASTNTQTQITLNSKEVATFLKMIPGIVRSLAKGCKDRAEGINEQFKQFFLNLRVISKVHGQKVTDVFSHLKATNEMHRMLMADAAYLGLHLQKMESMEDTVIDINVKKGYLILANQSGLGMKKNA</sequence>
<evidence type="ECO:0000313" key="3">
    <source>
        <dbReference type="Proteomes" id="UP000054217"/>
    </source>
</evidence>